<gene>
    <name evidence="10" type="ORF">CDL15_Pgr009321</name>
</gene>
<comment type="catalytic activity">
    <reaction evidence="7">
        <text>[(1-&gt;4)-alpha-D-galacturonosyl methyl ester](n) + n H2O = [(1-&gt;4)-alpha-D-galacturonosyl](n) + n methanol + n H(+)</text>
        <dbReference type="Rhea" id="RHEA:22380"/>
        <dbReference type="Rhea" id="RHEA-COMP:14570"/>
        <dbReference type="Rhea" id="RHEA-COMP:14573"/>
        <dbReference type="ChEBI" id="CHEBI:15377"/>
        <dbReference type="ChEBI" id="CHEBI:15378"/>
        <dbReference type="ChEBI" id="CHEBI:17790"/>
        <dbReference type="ChEBI" id="CHEBI:140522"/>
        <dbReference type="ChEBI" id="CHEBI:140523"/>
        <dbReference type="EC" id="3.1.1.11"/>
    </reaction>
</comment>
<dbReference type="GO" id="GO:0045490">
    <property type="term" value="P:pectin catabolic process"/>
    <property type="evidence" value="ECO:0007669"/>
    <property type="project" value="UniProtKB-UniRule"/>
</dbReference>
<dbReference type="GO" id="GO:0030599">
    <property type="term" value="F:pectinesterase activity"/>
    <property type="evidence" value="ECO:0007669"/>
    <property type="project" value="UniProtKB-UniRule"/>
</dbReference>
<keyword evidence="7" id="KW-0134">Cell wall</keyword>
<evidence type="ECO:0000256" key="1">
    <source>
        <dbReference type="ARBA" id="ARBA00005184"/>
    </source>
</evidence>
<evidence type="ECO:0000256" key="2">
    <source>
        <dbReference type="ARBA" id="ARBA00006027"/>
    </source>
</evidence>
<evidence type="ECO:0000313" key="11">
    <source>
        <dbReference type="Proteomes" id="UP000197138"/>
    </source>
</evidence>
<dbReference type="Gene3D" id="2.160.20.10">
    <property type="entry name" value="Single-stranded right-handed beta-helix, Pectin lyase-like"/>
    <property type="match status" value="1"/>
</dbReference>
<evidence type="ECO:0000256" key="3">
    <source>
        <dbReference type="ARBA" id="ARBA00007786"/>
    </source>
</evidence>
<dbReference type="InterPro" id="IPR012334">
    <property type="entry name" value="Pectin_lyas_fold"/>
</dbReference>
<comment type="similarity">
    <text evidence="3">In the C-terminal section; belongs to the pectinesterase family.</text>
</comment>
<comment type="function">
    <text evidence="7">Acts in the modification of cell walls via demethylesterification of cell wall pectin.</text>
</comment>
<dbReference type="PROSITE" id="PS00800">
    <property type="entry name" value="PECTINESTERASE_1"/>
    <property type="match status" value="1"/>
</dbReference>
<feature type="active site" evidence="6">
    <location>
        <position position="436"/>
    </location>
</feature>
<feature type="transmembrane region" description="Helical" evidence="8">
    <location>
        <begin position="30"/>
        <end position="51"/>
    </location>
</feature>
<dbReference type="InterPro" id="IPR000070">
    <property type="entry name" value="Pectinesterase_cat"/>
</dbReference>
<dbReference type="InterPro" id="IPR011050">
    <property type="entry name" value="Pectin_lyase_fold/virulence"/>
</dbReference>
<evidence type="ECO:0000256" key="5">
    <source>
        <dbReference type="ARBA" id="ARBA00023085"/>
    </source>
</evidence>
<dbReference type="GO" id="GO:0042545">
    <property type="term" value="P:cell wall modification"/>
    <property type="evidence" value="ECO:0007669"/>
    <property type="project" value="UniProtKB-UniRule"/>
</dbReference>
<dbReference type="AlphaFoldDB" id="A0A218XGM4"/>
<dbReference type="NCBIfam" id="TIGR01614">
    <property type="entry name" value="PME_inhib"/>
    <property type="match status" value="1"/>
</dbReference>
<evidence type="ECO:0000256" key="6">
    <source>
        <dbReference type="PROSITE-ProRule" id="PRU10040"/>
    </source>
</evidence>
<evidence type="ECO:0000256" key="8">
    <source>
        <dbReference type="SAM" id="Phobius"/>
    </source>
</evidence>
<dbReference type="Proteomes" id="UP000197138">
    <property type="component" value="Unassembled WGS sequence"/>
</dbReference>
<organism evidence="10 11">
    <name type="scientific">Punica granatum</name>
    <name type="common">Pomegranate</name>
    <dbReference type="NCBI Taxonomy" id="22663"/>
    <lineage>
        <taxon>Eukaryota</taxon>
        <taxon>Viridiplantae</taxon>
        <taxon>Streptophyta</taxon>
        <taxon>Embryophyta</taxon>
        <taxon>Tracheophyta</taxon>
        <taxon>Spermatophyta</taxon>
        <taxon>Magnoliopsida</taxon>
        <taxon>eudicotyledons</taxon>
        <taxon>Gunneridae</taxon>
        <taxon>Pentapetalae</taxon>
        <taxon>rosids</taxon>
        <taxon>malvids</taxon>
        <taxon>Myrtales</taxon>
        <taxon>Lythraceae</taxon>
        <taxon>Punica</taxon>
    </lineage>
</organism>
<proteinExistence type="inferred from homology"/>
<protein>
    <recommendedName>
        <fullName evidence="7">Pectinesterase</fullName>
        <ecNumber evidence="7">3.1.1.11</ecNumber>
    </recommendedName>
</protein>
<comment type="similarity">
    <text evidence="2">In the N-terminal section; belongs to the PMEI family.</text>
</comment>
<dbReference type="CDD" id="cd15798">
    <property type="entry name" value="PMEI-like_3"/>
    <property type="match status" value="1"/>
</dbReference>
<dbReference type="PROSITE" id="PS00503">
    <property type="entry name" value="PECTINESTERASE_2"/>
    <property type="match status" value="1"/>
</dbReference>
<dbReference type="SMART" id="SM00856">
    <property type="entry name" value="PMEI"/>
    <property type="match status" value="1"/>
</dbReference>
<keyword evidence="8" id="KW-0472">Membrane</keyword>
<keyword evidence="8" id="KW-0812">Transmembrane</keyword>
<comment type="caution">
    <text evidence="10">The sequence shown here is derived from an EMBL/GenBank/DDBJ whole genome shotgun (WGS) entry which is preliminary data.</text>
</comment>
<name>A0A218XGM4_PUNGR</name>
<dbReference type="Gene3D" id="1.20.140.40">
    <property type="entry name" value="Invertase/pectin methylesterase inhibitor family protein"/>
    <property type="match status" value="1"/>
</dbReference>
<evidence type="ECO:0000259" key="9">
    <source>
        <dbReference type="SMART" id="SM00856"/>
    </source>
</evidence>
<dbReference type="InterPro" id="IPR006501">
    <property type="entry name" value="Pectinesterase_inhib_dom"/>
</dbReference>
<keyword evidence="7" id="KW-0964">Secreted</keyword>
<dbReference type="SUPFAM" id="SSF51126">
    <property type="entry name" value="Pectin lyase-like"/>
    <property type="match status" value="1"/>
</dbReference>
<dbReference type="EC" id="3.1.1.11" evidence="7"/>
<feature type="domain" description="Pectinesterase inhibitor" evidence="9">
    <location>
        <begin position="70"/>
        <end position="240"/>
    </location>
</feature>
<dbReference type="InterPro" id="IPR018040">
    <property type="entry name" value="Pectinesterase_Tyr_AS"/>
</dbReference>
<dbReference type="GO" id="GO:0004857">
    <property type="term" value="F:enzyme inhibitor activity"/>
    <property type="evidence" value="ECO:0007669"/>
    <property type="project" value="InterPro"/>
</dbReference>
<comment type="pathway">
    <text evidence="1 7">Glycan metabolism; pectin degradation; 2-dehydro-3-deoxy-D-gluconate from pectin: step 1/5.</text>
</comment>
<keyword evidence="4 7" id="KW-0378">Hydrolase</keyword>
<reference evidence="11" key="1">
    <citation type="journal article" date="2017" name="Plant J.">
        <title>The pomegranate (Punica granatum L.) genome and the genomics of punicalagin biosynthesis.</title>
        <authorList>
            <person name="Qin G."/>
            <person name="Xu C."/>
            <person name="Ming R."/>
            <person name="Tang H."/>
            <person name="Guyot R."/>
            <person name="Kramer E.M."/>
            <person name="Hu Y."/>
            <person name="Yi X."/>
            <person name="Qi Y."/>
            <person name="Xu X."/>
            <person name="Gao Z."/>
            <person name="Pan H."/>
            <person name="Jian J."/>
            <person name="Tian Y."/>
            <person name="Yue Z."/>
            <person name="Xu Y."/>
        </authorList>
    </citation>
    <scope>NUCLEOTIDE SEQUENCE [LARGE SCALE GENOMIC DNA]</scope>
    <source>
        <strain evidence="11">cv. Dabenzi</strain>
    </source>
</reference>
<dbReference type="SUPFAM" id="SSF101148">
    <property type="entry name" value="Plant invertase/pectin methylesterase inhibitor"/>
    <property type="match status" value="1"/>
</dbReference>
<dbReference type="InterPro" id="IPR033131">
    <property type="entry name" value="Pectinesterase_Asp_AS"/>
</dbReference>
<dbReference type="Pfam" id="PF04043">
    <property type="entry name" value="PMEI"/>
    <property type="match status" value="1"/>
</dbReference>
<accession>A0A218XGM4</accession>
<comment type="subcellular location">
    <subcellularLocation>
        <location evidence="7">Secreted</location>
        <location evidence="7">Cell wall</location>
    </subcellularLocation>
</comment>
<dbReference type="EMBL" id="MTKT01001802">
    <property type="protein sequence ID" value="OWM84074.1"/>
    <property type="molecule type" value="Genomic_DNA"/>
</dbReference>
<keyword evidence="5 7" id="KW-0063">Aspartyl esterase</keyword>
<dbReference type="PANTHER" id="PTHR31707">
    <property type="entry name" value="PECTINESTERASE"/>
    <property type="match status" value="1"/>
</dbReference>
<sequence>MDSCSTFKSCGKAEKKLEEQDFCRKTRNRIVVISISMVLLISLIVGIAVGVSPPGRRSTGSGENPPSYSADYTSISSMCNVTLYPNSCFSSISSVGGSSNVPAHLNLEGVFKLSLQVALGELVNVSSLPRRLMSSTDNYNVSFNSSDPLTVQALHDCGTLFDHAIGQVKHCIAWIEADLEVGNSPFPDTDSIRTWLSTAITDQKTCQYGLMEARNGSELADFMKMAMKNSMEFTSNSLAIAWHVLALLGNLRIPSTRKLLTAKEPKSAEWISKFDWRLMLAGNPKPDLIVAKDDSGNFSTISEALASVPKRTSARTVIYIKKGVYVENVTVGADLWNVMMYGDGMRKTVISGSKNYVDGTPTYSSATFGADGKGFIAKDIGFENTAGPEKFQAVALRSSADQSVFYRCFFDAYQDTLFTHAGRQFYRDCLIIGTIDFIFGNSAAVFQNCRIQPRQPMPGQFNGITAQGKSDPNQNTGISIQHCQIRPFDNLTAQTFLGRPWEDYSTTVYMRSDIDGFINPMGWAQWIPNLDPPSTIFYAEYQNTGPGSEIRGRVSWAGFRHNISEKQAVQFSVESFIQGNKWLPKANVLYDL</sequence>
<dbReference type="UniPathway" id="UPA00545">
    <property type="reaction ID" value="UER00823"/>
</dbReference>
<evidence type="ECO:0000256" key="7">
    <source>
        <dbReference type="RuleBase" id="RU000589"/>
    </source>
</evidence>
<keyword evidence="8" id="KW-1133">Transmembrane helix</keyword>
<dbReference type="Pfam" id="PF01095">
    <property type="entry name" value="Pectinesterase"/>
    <property type="match status" value="1"/>
</dbReference>
<keyword evidence="7" id="KW-0961">Cell wall biogenesis/degradation</keyword>
<evidence type="ECO:0000256" key="4">
    <source>
        <dbReference type="ARBA" id="ARBA00022801"/>
    </source>
</evidence>
<evidence type="ECO:0000313" key="10">
    <source>
        <dbReference type="EMBL" id="OWM84074.1"/>
    </source>
</evidence>
<dbReference type="FunFam" id="2.160.20.10:FF:000001">
    <property type="entry name" value="Pectinesterase"/>
    <property type="match status" value="1"/>
</dbReference>
<dbReference type="InterPro" id="IPR035513">
    <property type="entry name" value="Invertase/methylesterase_inhib"/>
</dbReference>